<comment type="caution">
    <text evidence="2">The sequence shown here is derived from an EMBL/GenBank/DDBJ whole genome shotgun (WGS) entry which is preliminary data.</text>
</comment>
<evidence type="ECO:0000256" key="1">
    <source>
        <dbReference type="SAM" id="MobiDB-lite"/>
    </source>
</evidence>
<evidence type="ECO:0000313" key="2">
    <source>
        <dbReference type="EMBL" id="KAL2720677.1"/>
    </source>
</evidence>
<feature type="region of interest" description="Disordered" evidence="1">
    <location>
        <begin position="52"/>
        <end position="74"/>
    </location>
</feature>
<organism evidence="2 3">
    <name type="scientific">Vespula squamosa</name>
    <name type="common">Southern yellow jacket</name>
    <name type="synonym">Wasp</name>
    <dbReference type="NCBI Taxonomy" id="30214"/>
    <lineage>
        <taxon>Eukaryota</taxon>
        <taxon>Metazoa</taxon>
        <taxon>Ecdysozoa</taxon>
        <taxon>Arthropoda</taxon>
        <taxon>Hexapoda</taxon>
        <taxon>Insecta</taxon>
        <taxon>Pterygota</taxon>
        <taxon>Neoptera</taxon>
        <taxon>Endopterygota</taxon>
        <taxon>Hymenoptera</taxon>
        <taxon>Apocrita</taxon>
        <taxon>Aculeata</taxon>
        <taxon>Vespoidea</taxon>
        <taxon>Vespidae</taxon>
        <taxon>Vespinae</taxon>
        <taxon>Vespula</taxon>
    </lineage>
</organism>
<proteinExistence type="predicted"/>
<dbReference type="Proteomes" id="UP001607302">
    <property type="component" value="Unassembled WGS sequence"/>
</dbReference>
<dbReference type="AlphaFoldDB" id="A0ABD2AJ70"/>
<protein>
    <submittedName>
        <fullName evidence="2">Uncharacterized protein</fullName>
    </submittedName>
</protein>
<name>A0ABD2AJ70_VESSQ</name>
<gene>
    <name evidence="2" type="ORF">V1478_010253</name>
</gene>
<evidence type="ECO:0000313" key="3">
    <source>
        <dbReference type="Proteomes" id="UP001607302"/>
    </source>
</evidence>
<dbReference type="EMBL" id="JAUDFV010000146">
    <property type="protein sequence ID" value="KAL2720677.1"/>
    <property type="molecule type" value="Genomic_DNA"/>
</dbReference>
<sequence>MIVHDVTYRKHVLTKQQLFITTSDTRITLYKRSSLSPKDFLDRVPKKKRIRCRDTWRDGKGEERKKNGRKDTWRSDPWDNLSSVTSIHRSGALNNRYSRSPY</sequence>
<reference evidence="2 3" key="1">
    <citation type="journal article" date="2024" name="Ann. Entomol. Soc. Am.">
        <title>Genomic analyses of the southern and eastern yellowjacket wasps (Hymenoptera: Vespidae) reveal evolutionary signatures of social life.</title>
        <authorList>
            <person name="Catto M.A."/>
            <person name="Caine P.B."/>
            <person name="Orr S.E."/>
            <person name="Hunt B.G."/>
            <person name="Goodisman M.A.D."/>
        </authorList>
    </citation>
    <scope>NUCLEOTIDE SEQUENCE [LARGE SCALE GENOMIC DNA]</scope>
    <source>
        <strain evidence="2">233</strain>
        <tissue evidence="2">Head and thorax</tissue>
    </source>
</reference>
<accession>A0ABD2AJ70</accession>
<keyword evidence="3" id="KW-1185">Reference proteome</keyword>